<organism evidence="2 3">
    <name type="scientific">Bradymonas sediminis</name>
    <dbReference type="NCBI Taxonomy" id="1548548"/>
    <lineage>
        <taxon>Bacteria</taxon>
        <taxon>Deltaproteobacteria</taxon>
        <taxon>Bradymonadales</taxon>
        <taxon>Bradymonadaceae</taxon>
        <taxon>Bradymonas</taxon>
    </lineage>
</organism>
<sequence length="588" mass="65500">MAKTDLLGIHKQWEEAWPKALGAWSDFTKMQRPIWCFSPEEEREVGLRGSFAAIRLLDHKVMISLSQIAEYQLEDYGAEILAHEIGHHVYAPANLTDHARLLARLRAGLGSNVEFAGLIANLYTDLLINDRLQRDVGMDIAGVYAKVVAHSGPPEQPLWRLYYRTYEVLWNLEPGTLVSGEVEPGINLDATLMARLIRVYSKYWLEGAGRFALLCLDYLKGFPPAPASLEGVWVTLDSQDAGEGGVIPDGIAREEEGEGGGLVHPRLDPELGGLAPRSSKEKSPGSRDGREEDGGQKGRFRAPAEYIELMKSIGVERDSSEIVIQYYKERARPHYIKFPTGRMPVENEPIFEGVEPWELGSPVSRIDWVESAVRSPYIIPGVTTVERTYRQVRSPEAETRPVDLYLGIDCSGSMNNPSRRCSYPVLAGAIMVSAAMRAGARVMSVLSGEPGEYLSSDGFSRDEKEHLGVLTSYLGTGYSFGAERLKEVFVDKKAPERACHILLLTDADIFHMFDQTPNGWEIARIAAERAGGGATCVLEIRYPDSCAEPLARLREIGWTPYLVNDQEGVVEFARQFSKAHYERNGRRR</sequence>
<dbReference type="KEGG" id="bsed:DN745_05725"/>
<proteinExistence type="predicted"/>
<dbReference type="Proteomes" id="UP000249799">
    <property type="component" value="Chromosome"/>
</dbReference>
<dbReference type="RefSeq" id="WP_111332910.1">
    <property type="nucleotide sequence ID" value="NZ_CP030032.1"/>
</dbReference>
<dbReference type="EMBL" id="CP030032">
    <property type="protein sequence ID" value="AWV88864.1"/>
    <property type="molecule type" value="Genomic_DNA"/>
</dbReference>
<gene>
    <name evidence="2" type="ORF">DN745_05725</name>
</gene>
<dbReference type="AlphaFoldDB" id="A0A2Z4FJH3"/>
<keyword evidence="3" id="KW-1185">Reference proteome</keyword>
<evidence type="ECO:0000256" key="1">
    <source>
        <dbReference type="SAM" id="MobiDB-lite"/>
    </source>
</evidence>
<evidence type="ECO:0000313" key="3">
    <source>
        <dbReference type="Proteomes" id="UP000249799"/>
    </source>
</evidence>
<protein>
    <submittedName>
        <fullName evidence="2">VWA domain-containing protein</fullName>
    </submittedName>
</protein>
<dbReference type="OrthoDB" id="974562at2"/>
<accession>A0A2Z4FJH3</accession>
<feature type="region of interest" description="Disordered" evidence="1">
    <location>
        <begin position="245"/>
        <end position="301"/>
    </location>
</feature>
<evidence type="ECO:0000313" key="2">
    <source>
        <dbReference type="EMBL" id="AWV88864.1"/>
    </source>
</evidence>
<name>A0A2Z4FJH3_9DELT</name>
<feature type="compositionally biased region" description="Basic and acidic residues" evidence="1">
    <location>
        <begin position="278"/>
        <end position="296"/>
    </location>
</feature>
<reference evidence="2 3" key="1">
    <citation type="submission" date="2018-06" db="EMBL/GenBank/DDBJ databases">
        <title>Lujinxingia sediminis gen. nov. sp. nov., a new facultative anaerobic member of the class Deltaproteobacteria, and proposal of Lujinxingaceae fam. nov.</title>
        <authorList>
            <person name="Guo L.-Y."/>
            <person name="Li C.-M."/>
            <person name="Wang S."/>
            <person name="Du Z.-J."/>
        </authorList>
    </citation>
    <scope>NUCLEOTIDE SEQUENCE [LARGE SCALE GENOMIC DNA]</scope>
    <source>
        <strain evidence="2 3">FA350</strain>
    </source>
</reference>